<dbReference type="InterPro" id="IPR022742">
    <property type="entry name" value="Hydrolase_4"/>
</dbReference>
<dbReference type="Gene3D" id="3.40.50.1820">
    <property type="entry name" value="alpha/beta hydrolase"/>
    <property type="match status" value="1"/>
</dbReference>
<accession>A0A0P1H7A2</accession>
<keyword evidence="2" id="KW-0378">Hydrolase</keyword>
<dbReference type="Proteomes" id="UP000051326">
    <property type="component" value="Unassembled WGS sequence"/>
</dbReference>
<evidence type="ECO:0000259" key="1">
    <source>
        <dbReference type="Pfam" id="PF12146"/>
    </source>
</evidence>
<dbReference type="GO" id="GO:0016787">
    <property type="term" value="F:hydrolase activity"/>
    <property type="evidence" value="ECO:0007669"/>
    <property type="project" value="UniProtKB-KW"/>
</dbReference>
<dbReference type="EMBL" id="CYSR01000010">
    <property type="protein sequence ID" value="CUH98885.1"/>
    <property type="molecule type" value="Genomic_DNA"/>
</dbReference>
<organism evidence="2 3">
    <name type="scientific">Leisingera aquaemixtae</name>
    <dbReference type="NCBI Taxonomy" id="1396826"/>
    <lineage>
        <taxon>Bacteria</taxon>
        <taxon>Pseudomonadati</taxon>
        <taxon>Pseudomonadota</taxon>
        <taxon>Alphaproteobacteria</taxon>
        <taxon>Rhodobacterales</taxon>
        <taxon>Roseobacteraceae</taxon>
        <taxon>Leisingera</taxon>
    </lineage>
</organism>
<gene>
    <name evidence="2" type="ORF">PHA8399_01001</name>
</gene>
<dbReference type="InterPro" id="IPR017208">
    <property type="entry name" value="UCP037442_abhydr"/>
</dbReference>
<name>A0A0P1H7A2_9RHOB</name>
<dbReference type="PIRSF" id="PIRSF037442">
    <property type="entry name" value="UCP037442_abhydr"/>
    <property type="match status" value="1"/>
</dbReference>
<sequence length="292" mass="32187">MLDRHAEHTAGIREEALRFASGEAVLAGQLYHPGGTARAAVVLNGATGVPQRFYRHFARWLAAEQQIACLTFDYTDFGDSARGHPRRSKITMADWALADQPAARAEMRRHYAGVPLWVIGHSLGAMLMPLQNDLEDVARMIVVAGGLVHHHDHPWPYRALALAFWFGHVPLAVRALGYLPGRAVGFGADLPAGVYWQWRRWCTTRGSYLPETGQSLPLPRWAETGIPVDLFALADDDVVPPPAVWRLGEVFGGANQRRTVLAPRDLGLKAIGHLGAFARENAALWPRLLPQP</sequence>
<protein>
    <submittedName>
        <fullName evidence="2">Alpha/beta hydrolase family protein</fullName>
    </submittedName>
</protein>
<dbReference type="SUPFAM" id="SSF53474">
    <property type="entry name" value="alpha/beta-Hydrolases"/>
    <property type="match status" value="1"/>
</dbReference>
<dbReference type="AlphaFoldDB" id="A0A0P1H7A2"/>
<proteinExistence type="predicted"/>
<dbReference type="STRING" id="1396826.PHA8399_01001"/>
<dbReference type="InterPro" id="IPR029058">
    <property type="entry name" value="AB_hydrolase_fold"/>
</dbReference>
<feature type="domain" description="Serine aminopeptidase S33" evidence="1">
    <location>
        <begin position="37"/>
        <end position="159"/>
    </location>
</feature>
<dbReference type="RefSeq" id="WP_058285075.1">
    <property type="nucleotide sequence ID" value="NZ_CYSR01000010.1"/>
</dbReference>
<dbReference type="Pfam" id="PF12146">
    <property type="entry name" value="Hydrolase_4"/>
    <property type="match status" value="1"/>
</dbReference>
<reference evidence="2 3" key="1">
    <citation type="submission" date="2015-09" db="EMBL/GenBank/DDBJ databases">
        <authorList>
            <consortium name="Swine Surveillance"/>
        </authorList>
    </citation>
    <scope>NUCLEOTIDE SEQUENCE [LARGE SCALE GENOMIC DNA]</scope>
    <source>
        <strain evidence="2 3">CECT 8399</strain>
    </source>
</reference>
<evidence type="ECO:0000313" key="2">
    <source>
        <dbReference type="EMBL" id="CUH98885.1"/>
    </source>
</evidence>
<evidence type="ECO:0000313" key="3">
    <source>
        <dbReference type="Proteomes" id="UP000051326"/>
    </source>
</evidence>